<sequence length="121" mass="14684">MNDDKNFKTWKQHFFFCSKRHLYKEEIVRQMIQIHNNWVYVIKVFELFDKCVSFSLASIKHMTNFLCRLLRYGISTIYSISDYQTPMRVCQSIGEVGYYTTFFDFAGTESTSYRTRFKRFN</sequence>
<dbReference type="VEuPathDB" id="FungiDB:RhiirFUN_019876"/>
<dbReference type="EMBL" id="KI280866">
    <property type="protein sequence ID" value="ESA16676.1"/>
    <property type="molecule type" value="Genomic_DNA"/>
</dbReference>
<name>U9UM48_RHIID</name>
<dbReference type="AlphaFoldDB" id="U9UM48"/>
<protein>
    <submittedName>
        <fullName evidence="1">Uncharacterized protein</fullName>
    </submittedName>
</protein>
<organism evidence="1">
    <name type="scientific">Rhizophagus irregularis (strain DAOM 181602 / DAOM 197198 / MUCL 43194)</name>
    <name type="common">Arbuscular mycorrhizal fungus</name>
    <name type="synonym">Glomus intraradices</name>
    <dbReference type="NCBI Taxonomy" id="747089"/>
    <lineage>
        <taxon>Eukaryota</taxon>
        <taxon>Fungi</taxon>
        <taxon>Fungi incertae sedis</taxon>
        <taxon>Mucoromycota</taxon>
        <taxon>Glomeromycotina</taxon>
        <taxon>Glomeromycetes</taxon>
        <taxon>Glomerales</taxon>
        <taxon>Glomeraceae</taxon>
        <taxon>Rhizophagus</taxon>
    </lineage>
</organism>
<evidence type="ECO:0000313" key="1">
    <source>
        <dbReference type="EMBL" id="ESA16676.1"/>
    </source>
</evidence>
<accession>U9UM48</accession>
<dbReference type="HOGENOM" id="CLU_2039281_0_0_1"/>
<reference evidence="1" key="1">
    <citation type="submission" date="2013-07" db="EMBL/GenBank/DDBJ databases">
        <title>The genome of an arbuscular mycorrhizal fungus provides insights into the evolution of the oldest plant symbiosis.</title>
        <authorList>
            <consortium name="DOE Joint Genome Institute"/>
            <person name="Tisserant E."/>
            <person name="Malbreil M."/>
            <person name="Kuo A."/>
            <person name="Kohler A."/>
            <person name="Symeonidi A."/>
            <person name="Balestrini R."/>
            <person name="Charron P."/>
            <person name="Duensing N."/>
            <person name="Frei-dit-Frey N."/>
            <person name="Gianinazzi-Pearson V."/>
            <person name="Gilbert B."/>
            <person name="Handa Y."/>
            <person name="Hijri M."/>
            <person name="Kaul R."/>
            <person name="Kawaguchi M."/>
            <person name="Krajinski F."/>
            <person name="Lammers P."/>
            <person name="Lapierre D."/>
            <person name="Masclaux F.G."/>
            <person name="Murat C."/>
            <person name="Morin E."/>
            <person name="Ndikumana S."/>
            <person name="Pagni M."/>
            <person name="Petitpierre D."/>
            <person name="Requena N."/>
            <person name="Rosikiewicz P."/>
            <person name="Riley R."/>
            <person name="Saito K."/>
            <person name="San Clemente H."/>
            <person name="Shapiro H."/>
            <person name="van Tuinen D."/>
            <person name="Becard G."/>
            <person name="Bonfante P."/>
            <person name="Paszkowski U."/>
            <person name="Shachar-Hill Y."/>
            <person name="Young J.P."/>
            <person name="Sanders I.R."/>
            <person name="Henrissat B."/>
            <person name="Rensing S.A."/>
            <person name="Grigoriev I.V."/>
            <person name="Corradi N."/>
            <person name="Roux C."/>
            <person name="Martin F."/>
        </authorList>
    </citation>
    <scope>NUCLEOTIDE SEQUENCE</scope>
    <source>
        <strain evidence="1">DAOM 197198</strain>
    </source>
</reference>
<proteinExistence type="predicted"/>
<gene>
    <name evidence="1" type="ORF">GLOINDRAFT_94307</name>
</gene>